<keyword evidence="3 7" id="KW-0378">Hydrolase</keyword>
<feature type="domain" description="Glycosyl hydrolase family 36 C-terminal" evidence="5">
    <location>
        <begin position="665"/>
        <end position="794"/>
    </location>
</feature>
<evidence type="ECO:0000313" key="8">
    <source>
        <dbReference type="Proteomes" id="UP001198893"/>
    </source>
</evidence>
<evidence type="ECO:0000313" key="7">
    <source>
        <dbReference type="EMBL" id="MCC2242072.1"/>
    </source>
</evidence>
<dbReference type="Pfam" id="PF02065">
    <property type="entry name" value="Melibiase"/>
    <property type="match status" value="1"/>
</dbReference>
<dbReference type="GO" id="GO:0016052">
    <property type="term" value="P:carbohydrate catabolic process"/>
    <property type="evidence" value="ECO:0007669"/>
    <property type="project" value="InterPro"/>
</dbReference>
<dbReference type="GO" id="GO:0004557">
    <property type="term" value="F:alpha-galactosidase activity"/>
    <property type="evidence" value="ECO:0007669"/>
    <property type="project" value="UniProtKB-EC"/>
</dbReference>
<dbReference type="InterPro" id="IPR031705">
    <property type="entry name" value="Glyco_hydro_36_C"/>
</dbReference>
<evidence type="ECO:0000259" key="5">
    <source>
        <dbReference type="Pfam" id="PF16874"/>
    </source>
</evidence>
<dbReference type="FunFam" id="3.20.20.70:FF:000118">
    <property type="entry name" value="Alpha-galactosidase"/>
    <property type="match status" value="1"/>
</dbReference>
<dbReference type="InterPro" id="IPR050985">
    <property type="entry name" value="Alpha-glycosidase_related"/>
</dbReference>
<dbReference type="Gene3D" id="2.70.98.60">
    <property type="entry name" value="alpha-galactosidase from lactobacil brevis"/>
    <property type="match status" value="1"/>
</dbReference>
<evidence type="ECO:0000259" key="6">
    <source>
        <dbReference type="Pfam" id="PF16875"/>
    </source>
</evidence>
<dbReference type="AlphaFoldDB" id="A0AAW4WJW9"/>
<organism evidence="7 8">
    <name type="scientific">Roseburia amylophila</name>
    <dbReference type="NCBI Taxonomy" id="2981794"/>
    <lineage>
        <taxon>Bacteria</taxon>
        <taxon>Bacillati</taxon>
        <taxon>Bacillota</taxon>
        <taxon>Clostridia</taxon>
        <taxon>Lachnospirales</taxon>
        <taxon>Lachnospiraceae</taxon>
        <taxon>Roseburia</taxon>
    </lineage>
</organism>
<dbReference type="CDD" id="cd14791">
    <property type="entry name" value="GH36"/>
    <property type="match status" value="1"/>
</dbReference>
<evidence type="ECO:0000256" key="2">
    <source>
        <dbReference type="ARBA" id="ARBA00012755"/>
    </source>
</evidence>
<dbReference type="SUPFAM" id="SSF51445">
    <property type="entry name" value="(Trans)glycosidases"/>
    <property type="match status" value="1"/>
</dbReference>
<dbReference type="EMBL" id="JAJEQW010000006">
    <property type="protein sequence ID" value="MCC2242072.1"/>
    <property type="molecule type" value="Genomic_DNA"/>
</dbReference>
<dbReference type="Proteomes" id="UP001198893">
    <property type="component" value="Unassembled WGS sequence"/>
</dbReference>
<dbReference type="Gene3D" id="3.20.20.70">
    <property type="entry name" value="Aldolase class I"/>
    <property type="match status" value="1"/>
</dbReference>
<dbReference type="PRINTS" id="PR00743">
    <property type="entry name" value="GLHYDRLASE36"/>
</dbReference>
<dbReference type="InterPro" id="IPR017853">
    <property type="entry name" value="GH"/>
</dbReference>
<dbReference type="RefSeq" id="WP_227710061.1">
    <property type="nucleotide sequence ID" value="NZ_JAJEQW010000006.1"/>
</dbReference>
<keyword evidence="4 7" id="KW-0326">Glycosidase</keyword>
<sequence length="801" mass="91452">MIRKEKDYFILDTDHTTYCFRVLPTGQLEHLYYGRKLHIEDEADMQPLVEKHVFAPGNVNLYNEEQKAYSLEDMRLEMSSYGKGDIREPFVEVVNANGSNTIDFVYKEAEITKGKEAFAELPGSYGSEEEVEQLCIRLADEGNELALELYYYVYPSCDIISRSAKFYNNGKKAVQLKRLMSLQLDFDGHDYAFTTFHGAWAREMKRSDMPVIAGKLVNASYTGTTSSRANSFVMLSRPKTTEDAGECFGFHLIYSGNHYEAAEVNSFGKMRLVTGINPQAFSYEVVPEESFQAPEAVMAYAEKGFNQMSQRLHHFIREHIIRGTWQKKERPILLNSWEASYFDISEKKLLKLAKEAKEVGIELFVMDDGWFGERMDDSSSLGDWEANAKKLPGGLKGLSDKIRGLGLQFGIWVEPEMVNVKSKLYVAHPDWTIEIPGQPHSEGRNQRILDLGRREVQDYIIESMSKVFSSADISYVKWDMNRTFSDYYSTALPPERQGEVAHRYVLGLYRCMKELTERFPEILFEGCAAGGNRFDLGILCYFPQIWGSDDTDALCRAEIEENYSYGYPLSAVSAHVSACPNHQTLRNTPLETRFQVACFGSFGYECNLCDMKKEENEAMKEQIALYKKWRKVLQQGTFYRGRSFYDGAQSGMGGSVLADEAGNQMEWTCVSEDGTKAVGMLMQKLVVPNMQQQTYYPKGLLPDVRYHFYNRKLKYNIKEFGDLVNTVSPVHIKQDSLTHQVLSKLVKMDGETEDFHAYGDTLMYGGVHVSPAFGGTGYNDKVRHYPDFASRLYFMDGEVKK</sequence>
<protein>
    <recommendedName>
        <fullName evidence="2">alpha-galactosidase</fullName>
        <ecNumber evidence="2">3.2.1.22</ecNumber>
    </recommendedName>
</protein>
<evidence type="ECO:0000256" key="3">
    <source>
        <dbReference type="ARBA" id="ARBA00022801"/>
    </source>
</evidence>
<comment type="catalytic activity">
    <reaction evidence="1">
        <text>Hydrolysis of terminal, non-reducing alpha-D-galactose residues in alpha-D-galactosides, including galactose oligosaccharides, galactomannans and galactolipids.</text>
        <dbReference type="EC" id="3.2.1.22"/>
    </reaction>
</comment>
<dbReference type="Gene3D" id="2.60.40.1180">
    <property type="entry name" value="Golgi alpha-mannosidase II"/>
    <property type="match status" value="1"/>
</dbReference>
<evidence type="ECO:0000256" key="1">
    <source>
        <dbReference type="ARBA" id="ARBA00001255"/>
    </source>
</evidence>
<dbReference type="InterPro" id="IPR031704">
    <property type="entry name" value="Glyco_hydro_36_N"/>
</dbReference>
<dbReference type="InterPro" id="IPR013785">
    <property type="entry name" value="Aldolase_TIM"/>
</dbReference>
<name>A0AAW4WJW9_9FIRM</name>
<accession>A0AAW4WJW9</accession>
<reference evidence="7" key="1">
    <citation type="submission" date="2021-10" db="EMBL/GenBank/DDBJ databases">
        <title>Anaerobic single-cell dispensing facilitates the cultivation of human gut bacteria.</title>
        <authorList>
            <person name="Afrizal A."/>
        </authorList>
    </citation>
    <scope>NUCLEOTIDE SEQUENCE</scope>
    <source>
        <strain evidence="7">CLA-AA-H204</strain>
    </source>
</reference>
<evidence type="ECO:0000256" key="4">
    <source>
        <dbReference type="ARBA" id="ARBA00023295"/>
    </source>
</evidence>
<comment type="caution">
    <text evidence="7">The sequence shown here is derived from an EMBL/GenBank/DDBJ whole genome shotgun (WGS) entry which is preliminary data.</text>
</comment>
<dbReference type="PANTHER" id="PTHR43053">
    <property type="entry name" value="GLYCOSIDASE FAMILY 31"/>
    <property type="match status" value="1"/>
</dbReference>
<dbReference type="PANTHER" id="PTHR43053:SF3">
    <property type="entry name" value="ALPHA-GALACTOSIDASE C-RELATED"/>
    <property type="match status" value="1"/>
</dbReference>
<dbReference type="InterPro" id="IPR013780">
    <property type="entry name" value="Glyco_hydro_b"/>
</dbReference>
<gene>
    <name evidence="7" type="ORF">LKD47_07130</name>
</gene>
<dbReference type="EC" id="3.2.1.22" evidence="2"/>
<proteinExistence type="predicted"/>
<dbReference type="Pfam" id="PF16875">
    <property type="entry name" value="Glyco_hydro_36N"/>
    <property type="match status" value="1"/>
</dbReference>
<dbReference type="InterPro" id="IPR038417">
    <property type="entry name" value="Alpga-gal_N_sf"/>
</dbReference>
<feature type="domain" description="Glycosyl hydrolase family 36 N-terminal" evidence="6">
    <location>
        <begin position="26"/>
        <end position="284"/>
    </location>
</feature>
<dbReference type="Pfam" id="PF16874">
    <property type="entry name" value="Glyco_hydro_36C"/>
    <property type="match status" value="1"/>
</dbReference>
<dbReference type="InterPro" id="IPR002252">
    <property type="entry name" value="Glyco_hydro_36"/>
</dbReference>